<reference evidence="3" key="1">
    <citation type="submission" date="2015-11" db="EMBL/GenBank/DDBJ databases">
        <title>Complete genome sequence of a polyethylene glycol-degrading strain Sphingopyxis terrae strain 203-1 (NBRC 15098).</title>
        <authorList>
            <person name="Yoshiyuki O."/>
            <person name="Shouta N."/>
            <person name="Nagata Y."/>
            <person name="Numata M."/>
            <person name="Tsuchikane K."/>
            <person name="Hosoyama A."/>
            <person name="Yamazoe A."/>
            <person name="Tsuda M."/>
            <person name="Fujita N."/>
            <person name="Kawai F."/>
        </authorList>
    </citation>
    <scope>NUCLEOTIDE SEQUENCE [LARGE SCALE GENOMIC DNA]</scope>
    <source>
        <strain evidence="3">203-1</strain>
    </source>
</reference>
<evidence type="ECO:0000259" key="1">
    <source>
        <dbReference type="PROSITE" id="PS50925"/>
    </source>
</evidence>
<feature type="domain" description="BLUF" evidence="1">
    <location>
        <begin position="1"/>
        <end position="92"/>
    </location>
</feature>
<dbReference type="PROSITE" id="PS50925">
    <property type="entry name" value="BLUF"/>
    <property type="match status" value="1"/>
</dbReference>
<accession>A0A142VWY2</accession>
<name>A0A142VWY2_9SPHN</name>
<dbReference type="RefSeq" id="WP_003038631.1">
    <property type="nucleotide sequence ID" value="NZ_CP013342.1"/>
</dbReference>
<evidence type="ECO:0000313" key="2">
    <source>
        <dbReference type="EMBL" id="AMU93785.1"/>
    </source>
</evidence>
<dbReference type="KEGG" id="ster:AOA14_04100"/>
<dbReference type="Gene3D" id="3.30.70.100">
    <property type="match status" value="1"/>
</dbReference>
<dbReference type="Pfam" id="PF04940">
    <property type="entry name" value="BLUF"/>
    <property type="match status" value="1"/>
</dbReference>
<proteinExistence type="predicted"/>
<dbReference type="InterPro" id="IPR007024">
    <property type="entry name" value="BLUF_domain"/>
</dbReference>
<dbReference type="AlphaFoldDB" id="A0A142VWY2"/>
<evidence type="ECO:0000313" key="3">
    <source>
        <dbReference type="Proteomes" id="UP000076234"/>
    </source>
</evidence>
<dbReference type="SUPFAM" id="SSF54975">
    <property type="entry name" value="Acylphosphatase/BLUF domain-like"/>
    <property type="match status" value="1"/>
</dbReference>
<protein>
    <recommendedName>
        <fullName evidence="1">BLUF domain-containing protein</fullName>
    </recommendedName>
</protein>
<dbReference type="GO" id="GO:0071949">
    <property type="term" value="F:FAD binding"/>
    <property type="evidence" value="ECO:0007669"/>
    <property type="project" value="InterPro"/>
</dbReference>
<dbReference type="STRING" id="1219058.AOA14_04100"/>
<sequence>MRSIIYVSVADPLITPDDIADILGTARRNNARDALTGALIFNGHNFMQLLEGPGDKVEACLAAIRDDRRHSGMVEVRRRDIDHREFGDWSMLYEPNFDGHEDSLRRLAANGRLDPVDEQMMANFIALGRRRPAAAVPA</sequence>
<dbReference type="Proteomes" id="UP000076234">
    <property type="component" value="Chromosome"/>
</dbReference>
<gene>
    <name evidence="2" type="ORF">AOA14_04100</name>
</gene>
<dbReference type="EMBL" id="CP013342">
    <property type="protein sequence ID" value="AMU93785.1"/>
    <property type="molecule type" value="Genomic_DNA"/>
</dbReference>
<reference evidence="2 3" key="2">
    <citation type="journal article" date="2016" name="Genome Announc.">
        <title>Complete Genome Sequence of Sphingopyxis terrae Strain 203-1 (NBRC 111660), a Polyethylene Glycol Degrader.</title>
        <authorList>
            <person name="Ohtsubo Y."/>
            <person name="Nonoyama S."/>
            <person name="Nagata Y."/>
            <person name="Numata M."/>
            <person name="Tsuchikane K."/>
            <person name="Hosoyama A."/>
            <person name="Yamazoe A."/>
            <person name="Tsuda M."/>
            <person name="Fujita N."/>
            <person name="Kawai F."/>
        </authorList>
    </citation>
    <scope>NUCLEOTIDE SEQUENCE [LARGE SCALE GENOMIC DNA]</scope>
    <source>
        <strain evidence="2 3">203-1</strain>
    </source>
</reference>
<dbReference type="InterPro" id="IPR036046">
    <property type="entry name" value="Acylphosphatase-like_dom_sf"/>
</dbReference>
<organism evidence="2 3">
    <name type="scientific">Sphingopyxis terrae subsp. terrae NBRC 15098</name>
    <dbReference type="NCBI Taxonomy" id="1219058"/>
    <lineage>
        <taxon>Bacteria</taxon>
        <taxon>Pseudomonadati</taxon>
        <taxon>Pseudomonadota</taxon>
        <taxon>Alphaproteobacteria</taxon>
        <taxon>Sphingomonadales</taxon>
        <taxon>Sphingomonadaceae</taxon>
        <taxon>Sphingopyxis</taxon>
    </lineage>
</organism>
<dbReference type="GO" id="GO:0009882">
    <property type="term" value="F:blue light photoreceptor activity"/>
    <property type="evidence" value="ECO:0007669"/>
    <property type="project" value="InterPro"/>
</dbReference>
<dbReference type="SMART" id="SM01034">
    <property type="entry name" value="BLUF"/>
    <property type="match status" value="1"/>
</dbReference>